<reference evidence="1 2" key="1">
    <citation type="journal article" date="2015" name="Proc. Natl. Acad. Sci. U.S.A.">
        <title>The resurrection genome of Boea hygrometrica: A blueprint for survival of dehydration.</title>
        <authorList>
            <person name="Xiao L."/>
            <person name="Yang G."/>
            <person name="Zhang L."/>
            <person name="Yang X."/>
            <person name="Zhao S."/>
            <person name="Ji Z."/>
            <person name="Zhou Q."/>
            <person name="Hu M."/>
            <person name="Wang Y."/>
            <person name="Chen M."/>
            <person name="Xu Y."/>
            <person name="Jin H."/>
            <person name="Xiao X."/>
            <person name="Hu G."/>
            <person name="Bao F."/>
            <person name="Hu Y."/>
            <person name="Wan P."/>
            <person name="Li L."/>
            <person name="Deng X."/>
            <person name="Kuang T."/>
            <person name="Xiang C."/>
            <person name="Zhu J.K."/>
            <person name="Oliver M.J."/>
            <person name="He Y."/>
        </authorList>
    </citation>
    <scope>NUCLEOTIDE SEQUENCE [LARGE SCALE GENOMIC DNA]</scope>
    <source>
        <strain evidence="2">cv. XS01</strain>
    </source>
</reference>
<dbReference type="EMBL" id="KV019106">
    <property type="protein sequence ID" value="KZV16288.1"/>
    <property type="molecule type" value="Genomic_DNA"/>
</dbReference>
<gene>
    <name evidence="1" type="ORF">F511_27207</name>
</gene>
<dbReference type="Proteomes" id="UP000250235">
    <property type="component" value="Unassembled WGS sequence"/>
</dbReference>
<keyword evidence="2" id="KW-1185">Reference proteome</keyword>
<protein>
    <submittedName>
        <fullName evidence="1">Uncharacterized protein</fullName>
    </submittedName>
</protein>
<proteinExistence type="predicted"/>
<dbReference type="AlphaFoldDB" id="A0A2Z7A3V7"/>
<evidence type="ECO:0000313" key="1">
    <source>
        <dbReference type="EMBL" id="KZV16288.1"/>
    </source>
</evidence>
<accession>A0A2Z7A3V7</accession>
<name>A0A2Z7A3V7_9LAMI</name>
<sequence>MISWRSAIRRRIDKLERRRWYEQCQIQQIPSWRATADEDSADGFQVQFYRVLLRSANDSVLISWDDVVECTVSVQQMKISADSLLKKFSSWFSLFVEDW</sequence>
<organism evidence="1 2">
    <name type="scientific">Dorcoceras hygrometricum</name>
    <dbReference type="NCBI Taxonomy" id="472368"/>
    <lineage>
        <taxon>Eukaryota</taxon>
        <taxon>Viridiplantae</taxon>
        <taxon>Streptophyta</taxon>
        <taxon>Embryophyta</taxon>
        <taxon>Tracheophyta</taxon>
        <taxon>Spermatophyta</taxon>
        <taxon>Magnoliopsida</taxon>
        <taxon>eudicotyledons</taxon>
        <taxon>Gunneridae</taxon>
        <taxon>Pentapetalae</taxon>
        <taxon>asterids</taxon>
        <taxon>lamiids</taxon>
        <taxon>Lamiales</taxon>
        <taxon>Gesneriaceae</taxon>
        <taxon>Didymocarpoideae</taxon>
        <taxon>Trichosporeae</taxon>
        <taxon>Loxocarpinae</taxon>
        <taxon>Dorcoceras</taxon>
    </lineage>
</organism>
<evidence type="ECO:0000313" key="2">
    <source>
        <dbReference type="Proteomes" id="UP000250235"/>
    </source>
</evidence>